<gene>
    <name evidence="1" type="ORF">BT93_L4694</name>
</gene>
<keyword evidence="2" id="KW-1185">Reference proteome</keyword>
<dbReference type="SUPFAM" id="SSF52047">
    <property type="entry name" value="RNI-like"/>
    <property type="match status" value="1"/>
</dbReference>
<dbReference type="AlphaFoldDB" id="A0A8T0CXG0"/>
<dbReference type="Gene3D" id="3.80.10.10">
    <property type="entry name" value="Ribonuclease Inhibitor"/>
    <property type="match status" value="1"/>
</dbReference>
<sequence length="184" mass="20803">MGQALNRLQRLHLTGCLGTLPEWVLHSHILVKLVLKRSQLTVDPLQQLGELLNLKHLELEQAFEVTEMRFEAEKFRELCFLGLDRFDKLAGILVDAGALQTLERLSLARCNSLMMVPAFITTHPKLKCLVLCDMPENFDEAVHRYKVGFAHMDVKFKVWKNGGPEAVTEWGAESPTSAPGHCKK</sequence>
<organism evidence="1 2">
    <name type="scientific">Corymbia citriodora subsp. variegata</name>
    <dbReference type="NCBI Taxonomy" id="360336"/>
    <lineage>
        <taxon>Eukaryota</taxon>
        <taxon>Viridiplantae</taxon>
        <taxon>Streptophyta</taxon>
        <taxon>Embryophyta</taxon>
        <taxon>Tracheophyta</taxon>
        <taxon>Spermatophyta</taxon>
        <taxon>Magnoliopsida</taxon>
        <taxon>eudicotyledons</taxon>
        <taxon>Gunneridae</taxon>
        <taxon>Pentapetalae</taxon>
        <taxon>rosids</taxon>
        <taxon>malvids</taxon>
        <taxon>Myrtales</taxon>
        <taxon>Myrtaceae</taxon>
        <taxon>Myrtoideae</taxon>
        <taxon>Eucalypteae</taxon>
        <taxon>Corymbia</taxon>
    </lineage>
</organism>
<protein>
    <submittedName>
        <fullName evidence="1">Uncharacterized protein</fullName>
    </submittedName>
</protein>
<comment type="caution">
    <text evidence="1">The sequence shown here is derived from an EMBL/GenBank/DDBJ whole genome shotgun (WGS) entry which is preliminary data.</text>
</comment>
<dbReference type="Gramene" id="rna-gnl|WGS:JABURB|Cocit.L4694.1">
    <property type="protein sequence ID" value="cds-KAF7851036.1"/>
    <property type="gene ID" value="gene-BT93_L4694"/>
</dbReference>
<evidence type="ECO:0000313" key="2">
    <source>
        <dbReference type="Proteomes" id="UP000806378"/>
    </source>
</evidence>
<proteinExistence type="predicted"/>
<evidence type="ECO:0000313" key="1">
    <source>
        <dbReference type="EMBL" id="KAF7851036.1"/>
    </source>
</evidence>
<dbReference type="Proteomes" id="UP000806378">
    <property type="component" value="Unassembled WGS sequence"/>
</dbReference>
<name>A0A8T0CXG0_CORYI</name>
<dbReference type="EMBL" id="MU089567">
    <property type="protein sequence ID" value="KAF7851036.1"/>
    <property type="molecule type" value="Genomic_DNA"/>
</dbReference>
<accession>A0A8T0CXG0</accession>
<reference evidence="1" key="1">
    <citation type="submission" date="2020-05" db="EMBL/GenBank/DDBJ databases">
        <title>WGS assembly of Corymbia citriodora subspecies variegata.</title>
        <authorList>
            <person name="Barry K."/>
            <person name="Hundley H."/>
            <person name="Shu S."/>
            <person name="Jenkins J."/>
            <person name="Grimwood J."/>
            <person name="Baten A."/>
        </authorList>
    </citation>
    <scope>NUCLEOTIDE SEQUENCE</scope>
    <source>
        <strain evidence="1">CV2-018</strain>
    </source>
</reference>
<dbReference type="InterPro" id="IPR032675">
    <property type="entry name" value="LRR_dom_sf"/>
</dbReference>